<dbReference type="GO" id="GO:0015344">
    <property type="term" value="F:siderophore uptake transmembrane transporter activity"/>
    <property type="evidence" value="ECO:0007669"/>
    <property type="project" value="TreeGrafter"/>
</dbReference>
<keyword evidence="2" id="KW-1134">Transmembrane beta strand</keyword>
<dbReference type="Pfam" id="PF07715">
    <property type="entry name" value="Plug"/>
    <property type="match status" value="1"/>
</dbReference>
<dbReference type="GO" id="GO:0009279">
    <property type="term" value="C:cell outer membrane"/>
    <property type="evidence" value="ECO:0007669"/>
    <property type="project" value="UniProtKB-SubCell"/>
</dbReference>
<evidence type="ECO:0000256" key="1">
    <source>
        <dbReference type="ARBA" id="ARBA00022729"/>
    </source>
</evidence>
<gene>
    <name evidence="4" type="ORF">A5893_10375</name>
</gene>
<evidence type="ECO:0000313" key="4">
    <source>
        <dbReference type="EMBL" id="OAQ39072.1"/>
    </source>
</evidence>
<feature type="domain" description="TonB-dependent receptor plug" evidence="3">
    <location>
        <begin position="11"/>
        <end position="116"/>
    </location>
</feature>
<dbReference type="SUPFAM" id="SSF56935">
    <property type="entry name" value="Porins"/>
    <property type="match status" value="1"/>
</dbReference>
<dbReference type="AlphaFoldDB" id="A0A179DE34"/>
<evidence type="ECO:0000259" key="3">
    <source>
        <dbReference type="Pfam" id="PF07715"/>
    </source>
</evidence>
<dbReference type="NCBIfam" id="TIGR04057">
    <property type="entry name" value="SusC_RagA_signa"/>
    <property type="match status" value="1"/>
</dbReference>
<comment type="subcellular location">
    <subcellularLocation>
        <location evidence="2">Cell outer membrane</location>
        <topology evidence="2">Multi-pass membrane protein</topology>
    </subcellularLocation>
</comment>
<keyword evidence="1" id="KW-0732">Signal</keyword>
<reference evidence="4 5" key="2">
    <citation type="submission" date="2016-06" db="EMBL/GenBank/DDBJ databases">
        <title>Pedobacter psychrophilus sp. nov., isolated from Antarctic fragmentary rock.</title>
        <authorList>
            <person name="Svec P."/>
        </authorList>
    </citation>
    <scope>NUCLEOTIDE SEQUENCE [LARGE SCALE GENOMIC DNA]</scope>
    <source>
        <strain evidence="4 5">CCM 8644</strain>
    </source>
</reference>
<comment type="caution">
    <text evidence="4">The sequence shown here is derived from an EMBL/GenBank/DDBJ whole genome shotgun (WGS) entry which is preliminary data.</text>
</comment>
<dbReference type="EMBL" id="LWHJ01000028">
    <property type="protein sequence ID" value="OAQ39072.1"/>
    <property type="molecule type" value="Genomic_DNA"/>
</dbReference>
<dbReference type="PROSITE" id="PS52016">
    <property type="entry name" value="TONB_DEPENDENT_REC_3"/>
    <property type="match status" value="1"/>
</dbReference>
<evidence type="ECO:0000256" key="2">
    <source>
        <dbReference type="PROSITE-ProRule" id="PRU01360"/>
    </source>
</evidence>
<comment type="similarity">
    <text evidence="2">Belongs to the TonB-dependent receptor family.</text>
</comment>
<evidence type="ECO:0000313" key="5">
    <source>
        <dbReference type="Proteomes" id="UP000078459"/>
    </source>
</evidence>
<keyword evidence="2" id="KW-0472">Membrane</keyword>
<dbReference type="InterPro" id="IPR023997">
    <property type="entry name" value="TonB-dep_OMP_SusC/RagA_CS"/>
</dbReference>
<name>A0A179DE34_9SPHI</name>
<keyword evidence="2" id="KW-0813">Transport</keyword>
<dbReference type="InterPro" id="IPR039426">
    <property type="entry name" value="TonB-dep_rcpt-like"/>
</dbReference>
<organism evidence="4 5">
    <name type="scientific">Pedobacter psychrophilus</name>
    <dbReference type="NCBI Taxonomy" id="1826909"/>
    <lineage>
        <taxon>Bacteria</taxon>
        <taxon>Pseudomonadati</taxon>
        <taxon>Bacteroidota</taxon>
        <taxon>Sphingobacteriia</taxon>
        <taxon>Sphingobacteriales</taxon>
        <taxon>Sphingobacteriaceae</taxon>
        <taxon>Pedobacter</taxon>
    </lineage>
</organism>
<dbReference type="InterPro" id="IPR012910">
    <property type="entry name" value="Plug_dom"/>
</dbReference>
<dbReference type="Gene3D" id="2.170.130.10">
    <property type="entry name" value="TonB-dependent receptor, plug domain"/>
    <property type="match status" value="1"/>
</dbReference>
<keyword evidence="5" id="KW-1185">Reference proteome</keyword>
<sequence>MLLVRLLLLKGSEISNVSVPSFDRALAGKIAGVQVITPSGQLGQPAQIRIRGVNSISSGVTPLYVIDGVPAFSGDVGGFTSANALADINPNDIETFEVLKDGAATAIYGSRASNGVVLITTKRGKAGKTVFNYDGYYATAKNSSRFDLLNADQFIEVSNEKFVASGNAPQAFPTPDGNGGFVDTDWQDFLFRTANQQNHSVSATGGTETSKFYFSLGYSDQDGILRANSLKRYSLKGNFDQKINKYLNFGITSGFTYQNNKGSTIGSNALSGNIFGGSRMLPNVTVFNPADVTGYNIDANRVAVGRGSNLIAISDNIPNQIFVIDKI</sequence>
<dbReference type="GO" id="GO:0044718">
    <property type="term" value="P:siderophore transmembrane transport"/>
    <property type="evidence" value="ECO:0007669"/>
    <property type="project" value="TreeGrafter"/>
</dbReference>
<dbReference type="STRING" id="1826909.A5893_10375"/>
<keyword evidence="2" id="KW-0998">Cell outer membrane</keyword>
<dbReference type="PANTHER" id="PTHR30069:SF29">
    <property type="entry name" value="HEMOGLOBIN AND HEMOGLOBIN-HAPTOGLOBIN-BINDING PROTEIN 1-RELATED"/>
    <property type="match status" value="1"/>
</dbReference>
<reference evidence="4 5" key="1">
    <citation type="submission" date="2016-04" db="EMBL/GenBank/DDBJ databases">
        <authorList>
            <person name="Evans L.H."/>
            <person name="Alamgir A."/>
            <person name="Owens N."/>
            <person name="Weber N.D."/>
            <person name="Virtaneva K."/>
            <person name="Barbian K."/>
            <person name="Babar A."/>
            <person name="Rosenke K."/>
        </authorList>
    </citation>
    <scope>NUCLEOTIDE SEQUENCE [LARGE SCALE GENOMIC DNA]</scope>
    <source>
        <strain evidence="4 5">CCM 8644</strain>
    </source>
</reference>
<dbReference type="PANTHER" id="PTHR30069">
    <property type="entry name" value="TONB-DEPENDENT OUTER MEMBRANE RECEPTOR"/>
    <property type="match status" value="1"/>
</dbReference>
<accession>A0A179DE34</accession>
<dbReference type="RefSeq" id="WP_198342311.1">
    <property type="nucleotide sequence ID" value="NZ_LWHJ01000028.1"/>
</dbReference>
<dbReference type="InterPro" id="IPR037066">
    <property type="entry name" value="Plug_dom_sf"/>
</dbReference>
<protein>
    <recommendedName>
        <fullName evidence="3">TonB-dependent receptor plug domain-containing protein</fullName>
    </recommendedName>
</protein>
<dbReference type="Proteomes" id="UP000078459">
    <property type="component" value="Unassembled WGS sequence"/>
</dbReference>
<proteinExistence type="inferred from homology"/>
<keyword evidence="2" id="KW-0812">Transmembrane</keyword>